<feature type="region of interest" description="Disordered" evidence="1">
    <location>
        <begin position="1"/>
        <end position="96"/>
    </location>
</feature>
<proteinExistence type="predicted"/>
<gene>
    <name evidence="2" type="ORF">KIN20_000429</name>
</gene>
<accession>A0AAD5MDL6</accession>
<dbReference type="AlphaFoldDB" id="A0AAD5MDL6"/>
<reference evidence="2" key="1">
    <citation type="submission" date="2021-06" db="EMBL/GenBank/DDBJ databases">
        <title>Parelaphostrongylus tenuis whole genome reference sequence.</title>
        <authorList>
            <person name="Garwood T.J."/>
            <person name="Larsen P.A."/>
            <person name="Fountain-Jones N.M."/>
            <person name="Garbe J.R."/>
            <person name="Macchietto M.G."/>
            <person name="Kania S.A."/>
            <person name="Gerhold R.W."/>
            <person name="Richards J.E."/>
            <person name="Wolf T.M."/>
        </authorList>
    </citation>
    <scope>NUCLEOTIDE SEQUENCE</scope>
    <source>
        <strain evidence="2">MNPRO001-30</strain>
        <tissue evidence="2">Meninges</tissue>
    </source>
</reference>
<sequence length="143" mass="16777">MEGMMSYNDRSGRSSYNNHQSMNSTGPSFNNQQFHDDYRQQRRNHENRFDRDEDRRPPRDEDLRNGRPLPSAHQTANGDHRNRERPSRGRRLAESRRFTKYGATVESINEGRGTVVMCQFNPTHMVDEATSLSMRSIARTEIF</sequence>
<evidence type="ECO:0000313" key="3">
    <source>
        <dbReference type="Proteomes" id="UP001196413"/>
    </source>
</evidence>
<dbReference type="Proteomes" id="UP001196413">
    <property type="component" value="Unassembled WGS sequence"/>
</dbReference>
<name>A0AAD5MDL6_PARTN</name>
<feature type="compositionally biased region" description="Basic and acidic residues" evidence="1">
    <location>
        <begin position="78"/>
        <end position="96"/>
    </location>
</feature>
<dbReference type="EMBL" id="JAHQIW010000071">
    <property type="protein sequence ID" value="KAJ1345811.1"/>
    <property type="molecule type" value="Genomic_DNA"/>
</dbReference>
<keyword evidence="3" id="KW-1185">Reference proteome</keyword>
<evidence type="ECO:0000313" key="2">
    <source>
        <dbReference type="EMBL" id="KAJ1345811.1"/>
    </source>
</evidence>
<feature type="compositionally biased region" description="Basic and acidic residues" evidence="1">
    <location>
        <begin position="34"/>
        <end position="65"/>
    </location>
</feature>
<feature type="compositionally biased region" description="Polar residues" evidence="1">
    <location>
        <begin position="13"/>
        <end position="33"/>
    </location>
</feature>
<organism evidence="2 3">
    <name type="scientific">Parelaphostrongylus tenuis</name>
    <name type="common">Meningeal worm</name>
    <dbReference type="NCBI Taxonomy" id="148309"/>
    <lineage>
        <taxon>Eukaryota</taxon>
        <taxon>Metazoa</taxon>
        <taxon>Ecdysozoa</taxon>
        <taxon>Nematoda</taxon>
        <taxon>Chromadorea</taxon>
        <taxon>Rhabditida</taxon>
        <taxon>Rhabditina</taxon>
        <taxon>Rhabditomorpha</taxon>
        <taxon>Strongyloidea</taxon>
        <taxon>Metastrongylidae</taxon>
        <taxon>Parelaphostrongylus</taxon>
    </lineage>
</organism>
<comment type="caution">
    <text evidence="2">The sequence shown here is derived from an EMBL/GenBank/DDBJ whole genome shotgun (WGS) entry which is preliminary data.</text>
</comment>
<protein>
    <submittedName>
        <fullName evidence="2">Uncharacterized protein</fullName>
    </submittedName>
</protein>
<evidence type="ECO:0000256" key="1">
    <source>
        <dbReference type="SAM" id="MobiDB-lite"/>
    </source>
</evidence>